<evidence type="ECO:0000259" key="2">
    <source>
        <dbReference type="PROSITE" id="PS51279"/>
    </source>
</evidence>
<name>A0A7S4EW58_CHRCT</name>
<proteinExistence type="predicted"/>
<feature type="compositionally biased region" description="Basic and acidic residues" evidence="1">
    <location>
        <begin position="216"/>
        <end position="235"/>
    </location>
</feature>
<sequence>MSSSSYGREVKDEEEDDPAKQADAENDEEDEEEDEDYVPEEQDEDDDSDDGGGFEEIDEVGPDEGGVEKRGKRGTASKDKQNRRPKRLKLGTVPPVQELNSPVSAEEEAARLAAAEKARADALWAELQSNTEPARKKSAADVTAPATKAITTSLTKPSASALDIKALLAKTKNSAGVAKSADSGMVTITQKLDFCGEEVVVTKRVRAGSKEELAHRELGGDVLKPKTAEAPKIERGSSSASSGEALQFKPALPPPKLLPKPSGLAGLLATLDGKKKMTTMEKSRHDWGNFKEKQDESTRAEMERFAKDGYLEKMAFLQRADERQAAVARTNRRRGMGLKD</sequence>
<dbReference type="PANTHER" id="PTHR48407">
    <property type="entry name" value="CRANIOFACIAL DEVELOPMENT PROTEIN 1"/>
    <property type="match status" value="1"/>
</dbReference>
<dbReference type="AlphaFoldDB" id="A0A7S4EW58"/>
<evidence type="ECO:0000313" key="3">
    <source>
        <dbReference type="EMBL" id="CAE0756321.1"/>
    </source>
</evidence>
<dbReference type="PROSITE" id="PS51279">
    <property type="entry name" value="BCNT_C"/>
    <property type="match status" value="1"/>
</dbReference>
<dbReference type="Pfam" id="PF07572">
    <property type="entry name" value="BCNT"/>
    <property type="match status" value="1"/>
</dbReference>
<evidence type="ECO:0000256" key="1">
    <source>
        <dbReference type="SAM" id="MobiDB-lite"/>
    </source>
</evidence>
<dbReference type="PANTHER" id="PTHR48407:SF1">
    <property type="entry name" value="CRANIOFACIAL DEVELOPMENT PROTEIN 1"/>
    <property type="match status" value="1"/>
</dbReference>
<feature type="region of interest" description="Disordered" evidence="1">
    <location>
        <begin position="1"/>
        <end position="105"/>
    </location>
</feature>
<organism evidence="3">
    <name type="scientific">Chrysotila carterae</name>
    <name type="common">Marine alga</name>
    <name type="synonym">Syracosphaera carterae</name>
    <dbReference type="NCBI Taxonomy" id="13221"/>
    <lineage>
        <taxon>Eukaryota</taxon>
        <taxon>Haptista</taxon>
        <taxon>Haptophyta</taxon>
        <taxon>Prymnesiophyceae</taxon>
        <taxon>Isochrysidales</taxon>
        <taxon>Isochrysidaceae</taxon>
        <taxon>Chrysotila</taxon>
    </lineage>
</organism>
<dbReference type="EMBL" id="HBIZ01014548">
    <property type="protein sequence ID" value="CAE0756321.1"/>
    <property type="molecule type" value="Transcribed_RNA"/>
</dbReference>
<feature type="compositionally biased region" description="Acidic residues" evidence="1">
    <location>
        <begin position="24"/>
        <end position="62"/>
    </location>
</feature>
<feature type="domain" description="BCNT-C" evidence="2">
    <location>
        <begin position="258"/>
        <end position="338"/>
    </location>
</feature>
<feature type="region of interest" description="Disordered" evidence="1">
    <location>
        <begin position="216"/>
        <end position="260"/>
    </location>
</feature>
<dbReference type="InterPro" id="IPR011421">
    <property type="entry name" value="BCNT-C"/>
</dbReference>
<protein>
    <recommendedName>
        <fullName evidence="2">BCNT-C domain-containing protein</fullName>
    </recommendedName>
</protein>
<dbReference type="GO" id="GO:0000812">
    <property type="term" value="C:Swr1 complex"/>
    <property type="evidence" value="ECO:0007669"/>
    <property type="project" value="TreeGrafter"/>
</dbReference>
<gene>
    <name evidence="3" type="ORF">PCAR00345_LOCUS8915</name>
</gene>
<dbReference type="InterPro" id="IPR027124">
    <property type="entry name" value="Swc5/CFDP1/2"/>
</dbReference>
<accession>A0A7S4EW58</accession>
<reference evidence="3" key="1">
    <citation type="submission" date="2021-01" db="EMBL/GenBank/DDBJ databases">
        <authorList>
            <person name="Corre E."/>
            <person name="Pelletier E."/>
            <person name="Niang G."/>
            <person name="Scheremetjew M."/>
            <person name="Finn R."/>
            <person name="Kale V."/>
            <person name="Holt S."/>
            <person name="Cochrane G."/>
            <person name="Meng A."/>
            <person name="Brown T."/>
            <person name="Cohen L."/>
        </authorList>
    </citation>
    <scope>NUCLEOTIDE SEQUENCE</scope>
    <source>
        <strain evidence="3">CCMP645</strain>
    </source>
</reference>